<dbReference type="SUPFAM" id="SSF53633">
    <property type="entry name" value="Carbamate kinase-like"/>
    <property type="match status" value="1"/>
</dbReference>
<keyword evidence="1 9" id="KW-0963">Cytoplasm</keyword>
<evidence type="ECO:0000256" key="9">
    <source>
        <dbReference type="HAMAP-Rule" id="MF_02082"/>
    </source>
</evidence>
<dbReference type="EMBL" id="AP018929">
    <property type="protein sequence ID" value="BBG24576.1"/>
    <property type="molecule type" value="Genomic_DNA"/>
</dbReference>
<evidence type="ECO:0000313" key="14">
    <source>
        <dbReference type="Proteomes" id="UP000325030"/>
    </source>
</evidence>
<accession>A0A510DWI2</accession>
<evidence type="ECO:0000313" key="11">
    <source>
        <dbReference type="EMBL" id="BBG24576.1"/>
    </source>
</evidence>
<evidence type="ECO:0000256" key="8">
    <source>
        <dbReference type="ARBA" id="ARBA00023154"/>
    </source>
</evidence>
<feature type="binding site" evidence="9">
    <location>
        <position position="62"/>
    </location>
    <ligand>
        <name>substrate</name>
    </ligand>
</feature>
<reference evidence="11 13" key="2">
    <citation type="journal article" date="2020" name="Int. J. Syst. Evol. Microbiol.">
        <title>Sulfuracidifex tepidarius gen. nov., sp. nov. and transfer of Sulfolobus metallicus Huber and Stetter 1992 to the genus Sulfuracidifex as Sulfuracidifex metallicus comb. nov.</title>
        <authorList>
            <person name="Itoh T."/>
            <person name="Miura T."/>
            <person name="Sakai H.D."/>
            <person name="Kato S."/>
            <person name="Ohkuma M."/>
            <person name="Takashina T."/>
        </authorList>
    </citation>
    <scope>NUCLEOTIDE SEQUENCE [LARGE SCALE GENOMIC DNA]</scope>
    <source>
        <strain evidence="11 13">IC-006</strain>
        <strain evidence="12">IC-007</strain>
    </source>
</reference>
<dbReference type="GO" id="GO:0042450">
    <property type="term" value="P:L-arginine biosynthetic process via ornithine"/>
    <property type="evidence" value="ECO:0007669"/>
    <property type="project" value="UniProtKB-UniRule"/>
</dbReference>
<evidence type="ECO:0000256" key="5">
    <source>
        <dbReference type="ARBA" id="ARBA00022741"/>
    </source>
</evidence>
<keyword evidence="3 9" id="KW-0028">Amino-acid biosynthesis</keyword>
<dbReference type="EMBL" id="AP018930">
    <property type="protein sequence ID" value="BBG27364.1"/>
    <property type="molecule type" value="Genomic_DNA"/>
</dbReference>
<dbReference type="PANTHER" id="PTHR23342">
    <property type="entry name" value="N-ACETYLGLUTAMATE SYNTHASE"/>
    <property type="match status" value="1"/>
</dbReference>
<dbReference type="OrthoDB" id="6816at2157"/>
<dbReference type="Gene3D" id="3.40.1160.10">
    <property type="entry name" value="Acetylglutamate kinase-like"/>
    <property type="match status" value="1"/>
</dbReference>
<evidence type="ECO:0000313" key="13">
    <source>
        <dbReference type="Proteomes" id="UP000322983"/>
    </source>
</evidence>
<comment type="subcellular location">
    <subcellularLocation>
        <location evidence="9">Cytoplasm</location>
    </subcellularLocation>
</comment>
<comment type="pathway">
    <text evidence="9">Amino-acid biosynthesis; L-arginine biosynthesis.</text>
</comment>
<feature type="binding site" evidence="9">
    <location>
        <position position="167"/>
    </location>
    <ligand>
        <name>substrate</name>
    </ligand>
</feature>
<dbReference type="UniPathway" id="UPA00033">
    <property type="reaction ID" value="UER00036"/>
</dbReference>
<comment type="function">
    <text evidence="9">Involved in both the arginine and lysine biosynthetic pathways. Phosphorylates the LysW-bound precursors glutamate (for arginine biosynthesis), respectively alpha-aminoadipate (for lysine biosynthesis).</text>
</comment>
<keyword evidence="5 9" id="KW-0547">Nucleotide-binding</keyword>
<dbReference type="STRING" id="1294262.GCA_001316085_00098"/>
<dbReference type="InterPro" id="IPR004662">
    <property type="entry name" value="AcgluKinase_fam"/>
</dbReference>
<dbReference type="Proteomes" id="UP000322983">
    <property type="component" value="Chromosome"/>
</dbReference>
<comment type="catalytic activity">
    <reaction evidence="9">
        <text>[amino-group carrier protein]-C-terminal-N-(1,4-dicarboxybutan-1-yl)-L-glutamine + ATP = [amino-group carrier protein]-C-terminal-N-(1-carboxy-5-phosphooxy-5-oxopentan-1-yl)-L-glutamine + ADP</text>
        <dbReference type="Rhea" id="RHEA:41944"/>
        <dbReference type="Rhea" id="RHEA-COMP:9694"/>
        <dbReference type="Rhea" id="RHEA-COMP:9712"/>
        <dbReference type="ChEBI" id="CHEBI:30616"/>
        <dbReference type="ChEBI" id="CHEBI:78499"/>
        <dbReference type="ChEBI" id="CHEBI:78503"/>
        <dbReference type="ChEBI" id="CHEBI:456216"/>
        <dbReference type="EC" id="2.7.2.17"/>
    </reaction>
</comment>
<dbReference type="HAMAP" id="MF_02082">
    <property type="entry name" value="LysZ"/>
    <property type="match status" value="1"/>
</dbReference>
<evidence type="ECO:0000256" key="4">
    <source>
        <dbReference type="ARBA" id="ARBA00022679"/>
    </source>
</evidence>
<feature type="site" description="Transition state stabilizer" evidence="9">
    <location>
        <position position="224"/>
    </location>
</feature>
<evidence type="ECO:0000256" key="3">
    <source>
        <dbReference type="ARBA" id="ARBA00022605"/>
    </source>
</evidence>
<dbReference type="GeneID" id="41718245"/>
<keyword evidence="6 9" id="KW-0418">Kinase</keyword>
<comment type="catalytic activity">
    <reaction evidence="9">
        <text>[amino-group carrier protein]-C-terminal-gamma-(L-glutamyl)-L-glutamate + ATP = [amino-group carrier protein]-C-terminal-gamma-(5-phospho-L-glutamyl)-L-glutamate + ADP</text>
        <dbReference type="Rhea" id="RHEA:52632"/>
        <dbReference type="Rhea" id="RHEA-COMP:13311"/>
        <dbReference type="Rhea" id="RHEA-COMP:13313"/>
        <dbReference type="ChEBI" id="CHEBI:30616"/>
        <dbReference type="ChEBI" id="CHEBI:136714"/>
        <dbReference type="ChEBI" id="CHEBI:136717"/>
        <dbReference type="ChEBI" id="CHEBI:456216"/>
        <dbReference type="EC" id="2.7.2.19"/>
    </reaction>
</comment>
<keyword evidence="2 9" id="KW-0055">Arginine biosynthesis</keyword>
<dbReference type="PIRSF" id="PIRSF000728">
    <property type="entry name" value="NAGK"/>
    <property type="match status" value="1"/>
</dbReference>
<dbReference type="InterPro" id="IPR036393">
    <property type="entry name" value="AceGlu_kinase-like_sf"/>
</dbReference>
<name>A0A510DWI2_9CREN</name>
<organism evidence="11 13">
    <name type="scientific">Sulfuracidifex tepidarius</name>
    <dbReference type="NCBI Taxonomy" id="1294262"/>
    <lineage>
        <taxon>Archaea</taxon>
        <taxon>Thermoproteota</taxon>
        <taxon>Thermoprotei</taxon>
        <taxon>Sulfolobales</taxon>
        <taxon>Sulfolobaceae</taxon>
        <taxon>Sulfuracidifex</taxon>
    </lineage>
</organism>
<reference evidence="14" key="1">
    <citation type="submission" date="2018-09" db="EMBL/GenBank/DDBJ databases">
        <title>Complete Genome Sequencing of Sulfolobus sp. JCM 16834.</title>
        <authorList>
            <person name="Kato S."/>
            <person name="Itoh T."/>
            <person name="Ohkuma M."/>
        </authorList>
    </citation>
    <scope>NUCLEOTIDE SEQUENCE [LARGE SCALE GENOMIC DNA]</scope>
    <source>
        <strain evidence="14">IC-007</strain>
    </source>
</reference>
<evidence type="ECO:0000256" key="2">
    <source>
        <dbReference type="ARBA" id="ARBA00022571"/>
    </source>
</evidence>
<dbReference type="NCBIfam" id="TIGR00761">
    <property type="entry name" value="argB"/>
    <property type="match status" value="1"/>
</dbReference>
<dbReference type="RefSeq" id="WP_149528624.1">
    <property type="nucleotide sequence ID" value="NZ_AP018929.1"/>
</dbReference>
<protein>
    <recommendedName>
        <fullName evidence="9">[LysW]-aminoadipate/[LysW]-glutamate kinase</fullName>
        <ecNumber evidence="9">2.7.2.17</ecNumber>
        <ecNumber evidence="9">2.7.2.19</ecNumber>
    </recommendedName>
</protein>
<keyword evidence="7 9" id="KW-0067">ATP-binding</keyword>
<feature type="domain" description="Aspartate/glutamate/uridylate kinase" evidence="10">
    <location>
        <begin position="1"/>
        <end position="241"/>
    </location>
</feature>
<keyword evidence="13" id="KW-1185">Reference proteome</keyword>
<accession>A0A510E4D5</accession>
<feature type="binding site" evidence="9">
    <location>
        <begin position="35"/>
        <end position="36"/>
    </location>
    <ligand>
        <name>substrate</name>
    </ligand>
</feature>
<dbReference type="PANTHER" id="PTHR23342:SF0">
    <property type="entry name" value="N-ACETYLGLUTAMATE SYNTHASE, MITOCHONDRIAL"/>
    <property type="match status" value="1"/>
</dbReference>
<dbReference type="EC" id="2.7.2.19" evidence="9"/>
<dbReference type="Proteomes" id="UP000325030">
    <property type="component" value="Chromosome"/>
</dbReference>
<keyword evidence="8 9" id="KW-0457">Lysine biosynthesis</keyword>
<dbReference type="KEGG" id="step:IC006_1903"/>
<dbReference type="GO" id="GO:0019878">
    <property type="term" value="P:lysine biosynthetic process via aminoadipic acid"/>
    <property type="evidence" value="ECO:0007669"/>
    <property type="project" value="UniProtKB-UniRule"/>
</dbReference>
<dbReference type="GO" id="GO:0003991">
    <property type="term" value="F:acetylglutamate kinase activity"/>
    <property type="evidence" value="ECO:0007669"/>
    <property type="project" value="TreeGrafter"/>
</dbReference>
<evidence type="ECO:0000313" key="12">
    <source>
        <dbReference type="EMBL" id="BBG27364.1"/>
    </source>
</evidence>
<dbReference type="InterPro" id="IPR037529">
    <property type="entry name" value="LysZ"/>
</dbReference>
<evidence type="ECO:0000256" key="7">
    <source>
        <dbReference type="ARBA" id="ARBA00022840"/>
    </source>
</evidence>
<dbReference type="InterPro" id="IPR001048">
    <property type="entry name" value="Asp/Glu/Uridylate_kinase"/>
</dbReference>
<sequence length="264" mass="28785">MIVVKTGGRVIKNNLQNLIKSLSKVNEKFVLVHGGGDLVTEYSMKLGVEPKFVTSPEGIRSRYTSKEELDVFIMVMSWINKRIVTGLVNLGRNPIGITGADGKMVIAQRKKRIVIINERGKKMIIEGGFTGKIKEVDSVKINSLLEHFDSVVMSPLAVDVEEGSMLNVDGDQMAYALSTSLKAEYLILLTDVEGVKLNDTVLKEISTTKSKEIVNQIGPGMNRKVLMGLEAVENGVKKVVISSGIIEDPISNALSENGTVIRNG</sequence>
<dbReference type="Pfam" id="PF00696">
    <property type="entry name" value="AA_kinase"/>
    <property type="match status" value="1"/>
</dbReference>
<dbReference type="NCBIfam" id="NF010662">
    <property type="entry name" value="PRK14058.1-4"/>
    <property type="match status" value="1"/>
</dbReference>
<gene>
    <name evidence="9" type="primary">lysZ</name>
    <name evidence="11" type="ORF">IC006_1903</name>
    <name evidence="12" type="ORF">IC007_1911</name>
</gene>
<dbReference type="GO" id="GO:0005737">
    <property type="term" value="C:cytoplasm"/>
    <property type="evidence" value="ECO:0007669"/>
    <property type="project" value="UniProtKB-SubCell"/>
</dbReference>
<comment type="pathway">
    <text evidence="9">Amino-acid biosynthesis; L-lysine biosynthesis via AAA pathway; L-lysine from L-alpha-aminoadipate (Thermus route): step 2/5.</text>
</comment>
<feature type="site" description="Transition state stabilizer" evidence="9">
    <location>
        <position position="5"/>
    </location>
</feature>
<dbReference type="EC" id="2.7.2.17" evidence="9"/>
<evidence type="ECO:0000259" key="10">
    <source>
        <dbReference type="Pfam" id="PF00696"/>
    </source>
</evidence>
<dbReference type="AlphaFoldDB" id="A0A510DWI2"/>
<proteinExistence type="inferred from homology"/>
<keyword evidence="4 9" id="KW-0808">Transferase</keyword>
<dbReference type="GO" id="GO:0005524">
    <property type="term" value="F:ATP binding"/>
    <property type="evidence" value="ECO:0007669"/>
    <property type="project" value="UniProtKB-KW"/>
</dbReference>
<comment type="similarity">
    <text evidence="9">Belongs to the acetylglutamate kinase family. LysZ subfamily.</text>
</comment>
<dbReference type="CDD" id="cd04251">
    <property type="entry name" value="AAK_NAGK-UC"/>
    <property type="match status" value="1"/>
</dbReference>
<evidence type="ECO:0000256" key="1">
    <source>
        <dbReference type="ARBA" id="ARBA00022490"/>
    </source>
</evidence>
<dbReference type="UniPathway" id="UPA00068"/>
<evidence type="ECO:0000256" key="6">
    <source>
        <dbReference type="ARBA" id="ARBA00022777"/>
    </source>
</evidence>